<dbReference type="Pfam" id="PF02991">
    <property type="entry name" value="ATG8"/>
    <property type="match status" value="1"/>
</dbReference>
<sequence>MRIIENLRDQYPKTLPVILESKTIDLTRNKFLVPNDVTITKFLIEIRKHMFSISSETAVYLITSDNTVVSSTDEMSLVYSRHKEECGFLFLHVEKENVFG</sequence>
<dbReference type="PANTHER" id="PTHR10969">
    <property type="entry name" value="MICROTUBULE-ASSOCIATED PROTEINS 1A/1B LIGHT CHAIN 3-RELATED"/>
    <property type="match status" value="1"/>
</dbReference>
<evidence type="ECO:0000313" key="4">
    <source>
        <dbReference type="EMBL" id="QBK86016.1"/>
    </source>
</evidence>
<keyword evidence="3" id="KW-0449">Lipoprotein</keyword>
<reference evidence="4" key="1">
    <citation type="journal article" date="2019" name="MBio">
        <title>Virus Genomes from Deep Sea Sediments Expand the Ocean Megavirome and Support Independent Origins of Viral Gigantism.</title>
        <authorList>
            <person name="Backstrom D."/>
            <person name="Yutin N."/>
            <person name="Jorgensen S.L."/>
            <person name="Dharamshi J."/>
            <person name="Homa F."/>
            <person name="Zaremba-Niedwiedzka K."/>
            <person name="Spang A."/>
            <person name="Wolf Y.I."/>
            <person name="Koonin E.V."/>
            <person name="Ettema T.J."/>
        </authorList>
    </citation>
    <scope>NUCLEOTIDE SEQUENCE</scope>
</reference>
<proteinExistence type="predicted"/>
<dbReference type="GO" id="GO:0016020">
    <property type="term" value="C:membrane"/>
    <property type="evidence" value="ECO:0007669"/>
    <property type="project" value="UniProtKB-SubCell"/>
</dbReference>
<protein>
    <submittedName>
        <fullName evidence="4">Ubiquitin-like protein</fullName>
    </submittedName>
</protein>
<gene>
    <name evidence="4" type="ORF">LCMAC101_06110</name>
</gene>
<dbReference type="Gene3D" id="3.10.20.90">
    <property type="entry name" value="Phosphatidylinositol 3-kinase Catalytic Subunit, Chain A, domain 1"/>
    <property type="match status" value="1"/>
</dbReference>
<dbReference type="EMBL" id="MK500328">
    <property type="protein sequence ID" value="QBK86016.1"/>
    <property type="molecule type" value="Genomic_DNA"/>
</dbReference>
<keyword evidence="2" id="KW-0472">Membrane</keyword>
<organism evidence="4">
    <name type="scientific">Marseillevirus LCMAC101</name>
    <dbReference type="NCBI Taxonomy" id="2506602"/>
    <lineage>
        <taxon>Viruses</taxon>
        <taxon>Varidnaviria</taxon>
        <taxon>Bamfordvirae</taxon>
        <taxon>Nucleocytoviricota</taxon>
        <taxon>Megaviricetes</taxon>
        <taxon>Pimascovirales</taxon>
        <taxon>Pimascovirales incertae sedis</taxon>
        <taxon>Marseilleviridae</taxon>
    </lineage>
</organism>
<dbReference type="InterPro" id="IPR029071">
    <property type="entry name" value="Ubiquitin-like_domsf"/>
</dbReference>
<evidence type="ECO:0000256" key="2">
    <source>
        <dbReference type="ARBA" id="ARBA00023136"/>
    </source>
</evidence>
<accession>A0A481YU40</accession>
<dbReference type="InterPro" id="IPR004241">
    <property type="entry name" value="Atg8-like"/>
</dbReference>
<name>A0A481YU40_9VIRU</name>
<evidence type="ECO:0000256" key="3">
    <source>
        <dbReference type="ARBA" id="ARBA00023288"/>
    </source>
</evidence>
<dbReference type="SUPFAM" id="SSF54236">
    <property type="entry name" value="Ubiquitin-like"/>
    <property type="match status" value="1"/>
</dbReference>
<evidence type="ECO:0000256" key="1">
    <source>
        <dbReference type="ARBA" id="ARBA00004370"/>
    </source>
</evidence>
<comment type="subcellular location">
    <subcellularLocation>
        <location evidence="1">Membrane</location>
    </subcellularLocation>
</comment>